<dbReference type="Proteomes" id="UP000018211">
    <property type="component" value="Unassembled WGS sequence"/>
</dbReference>
<evidence type="ECO:0000256" key="6">
    <source>
        <dbReference type="SAM" id="Phobius"/>
    </source>
</evidence>
<protein>
    <submittedName>
        <fullName evidence="7">Membrane protein involved in the export of O-antigen and teichoic acid</fullName>
    </submittedName>
</protein>
<evidence type="ECO:0000256" key="2">
    <source>
        <dbReference type="ARBA" id="ARBA00022475"/>
    </source>
</evidence>
<name>A0AAV2VQJ9_9VIBR</name>
<keyword evidence="5 6" id="KW-0472">Membrane</keyword>
<feature type="transmembrane region" description="Helical" evidence="6">
    <location>
        <begin position="386"/>
        <end position="408"/>
    </location>
</feature>
<keyword evidence="2" id="KW-1003">Cell membrane</keyword>
<feature type="transmembrane region" description="Helical" evidence="6">
    <location>
        <begin position="219"/>
        <end position="240"/>
    </location>
</feature>
<keyword evidence="3 6" id="KW-0812">Transmembrane</keyword>
<sequence>MINQTRPIKKQVFFVGNIILASAAVEFSMLSAITARGTAEEIGKFLFGMTFIQLFSSMLTLGIPPLLVRMSQTLNGKKWTQEMSKLFLIVAAVTAVFCILCIQFSADLTSWLNRDYLTKVMICVAACIASTTFLFLWCGLLQGRNRPVFASLLQFFAIPVVMGVLLLFEKKEIFSHTLLIEHYLTSCVTVMLFAFMVWLTSHPAPVKQSPPQDPSHRSWTTFALNALMQQWLMWGGLLLAGPFLNDTEFALLSLAQKLSIVLAILLFAMNYVIAPKLAAAYLSDHTDELRSLTGLSVRVLRQWLAPYSAFICIVGTTAFFVLGEPYTSAMPFFFILILGQLFNVWSGSVGIILMMTHNEKSFSWVLIQSCLLNAMVVIALSWQLGIYGAAIGCALSLIIQNGLAMRAVRQRLGYRLLQRDFA</sequence>
<evidence type="ECO:0000256" key="5">
    <source>
        <dbReference type="ARBA" id="ARBA00023136"/>
    </source>
</evidence>
<feature type="transmembrane region" description="Helical" evidence="6">
    <location>
        <begin position="12"/>
        <end position="33"/>
    </location>
</feature>
<evidence type="ECO:0000256" key="1">
    <source>
        <dbReference type="ARBA" id="ARBA00004651"/>
    </source>
</evidence>
<dbReference type="AlphaFoldDB" id="A0AAV2VQJ9"/>
<organism evidence="7 8">
    <name type="scientific">Vibrio nigripulchritudo SOn1</name>
    <dbReference type="NCBI Taxonomy" id="1238450"/>
    <lineage>
        <taxon>Bacteria</taxon>
        <taxon>Pseudomonadati</taxon>
        <taxon>Pseudomonadota</taxon>
        <taxon>Gammaproteobacteria</taxon>
        <taxon>Vibrionales</taxon>
        <taxon>Vibrionaceae</taxon>
        <taxon>Vibrio</taxon>
    </lineage>
</organism>
<comment type="subcellular location">
    <subcellularLocation>
        <location evidence="1">Cell membrane</location>
        <topology evidence="1">Multi-pass membrane protein</topology>
    </subcellularLocation>
</comment>
<feature type="transmembrane region" description="Helical" evidence="6">
    <location>
        <begin position="118"/>
        <end position="141"/>
    </location>
</feature>
<comment type="caution">
    <text evidence="7">The sequence shown here is derived from an EMBL/GenBank/DDBJ whole genome shotgun (WGS) entry which is preliminary data.</text>
</comment>
<feature type="transmembrane region" description="Helical" evidence="6">
    <location>
        <begin position="148"/>
        <end position="168"/>
    </location>
</feature>
<evidence type="ECO:0000313" key="7">
    <source>
        <dbReference type="EMBL" id="CCO46922.1"/>
    </source>
</evidence>
<gene>
    <name evidence="7" type="ORF">VIBNISOn1_1930013</name>
</gene>
<feature type="transmembrane region" description="Helical" evidence="6">
    <location>
        <begin position="329"/>
        <end position="355"/>
    </location>
</feature>
<feature type="transmembrane region" description="Helical" evidence="6">
    <location>
        <begin position="45"/>
        <end position="66"/>
    </location>
</feature>
<feature type="transmembrane region" description="Helical" evidence="6">
    <location>
        <begin position="362"/>
        <end position="380"/>
    </location>
</feature>
<feature type="transmembrane region" description="Helical" evidence="6">
    <location>
        <begin position="86"/>
        <end position="106"/>
    </location>
</feature>
<evidence type="ECO:0000256" key="3">
    <source>
        <dbReference type="ARBA" id="ARBA00022692"/>
    </source>
</evidence>
<dbReference type="GO" id="GO:0005886">
    <property type="term" value="C:plasma membrane"/>
    <property type="evidence" value="ECO:0007669"/>
    <property type="project" value="UniProtKB-SubCell"/>
</dbReference>
<dbReference type="PANTHER" id="PTHR30250:SF11">
    <property type="entry name" value="O-ANTIGEN TRANSPORTER-RELATED"/>
    <property type="match status" value="1"/>
</dbReference>
<feature type="transmembrane region" description="Helical" evidence="6">
    <location>
        <begin position="260"/>
        <end position="282"/>
    </location>
</feature>
<dbReference type="EMBL" id="CAOF01000105">
    <property type="protein sequence ID" value="CCO46922.1"/>
    <property type="molecule type" value="Genomic_DNA"/>
</dbReference>
<accession>A0AAV2VQJ9</accession>
<reference evidence="7 8" key="1">
    <citation type="journal article" date="2013" name="ISME J.">
        <title>Comparative genomics of pathogenic lineages of Vibrio nigripulchritudo identifies virulence-associated traits.</title>
        <authorList>
            <person name="Goudenege D."/>
            <person name="Labreuche Y."/>
            <person name="Krin E."/>
            <person name="Ansquer D."/>
            <person name="Mangenot S."/>
            <person name="Calteau A."/>
            <person name="Medigue C."/>
            <person name="Mazel D."/>
            <person name="Polz M.F."/>
            <person name="Le Roux F."/>
        </authorList>
    </citation>
    <scope>NUCLEOTIDE SEQUENCE [LARGE SCALE GENOMIC DNA]</scope>
    <source>
        <strain evidence="7 8">SOn1</strain>
    </source>
</reference>
<keyword evidence="4 6" id="KW-1133">Transmembrane helix</keyword>
<evidence type="ECO:0000313" key="8">
    <source>
        <dbReference type="Proteomes" id="UP000018211"/>
    </source>
</evidence>
<dbReference type="PANTHER" id="PTHR30250">
    <property type="entry name" value="PST FAMILY PREDICTED COLANIC ACID TRANSPORTER"/>
    <property type="match status" value="1"/>
</dbReference>
<dbReference type="InterPro" id="IPR050833">
    <property type="entry name" value="Poly_Biosynth_Transport"/>
</dbReference>
<feature type="transmembrane region" description="Helical" evidence="6">
    <location>
        <begin position="303"/>
        <end position="323"/>
    </location>
</feature>
<proteinExistence type="predicted"/>
<feature type="transmembrane region" description="Helical" evidence="6">
    <location>
        <begin position="180"/>
        <end position="199"/>
    </location>
</feature>
<evidence type="ECO:0000256" key="4">
    <source>
        <dbReference type="ARBA" id="ARBA00022989"/>
    </source>
</evidence>